<evidence type="ECO:0000256" key="2">
    <source>
        <dbReference type="ARBA" id="ARBA00004496"/>
    </source>
</evidence>
<dbReference type="Proteomes" id="UP000050741">
    <property type="component" value="Unassembled WGS sequence"/>
</dbReference>
<dbReference type="GO" id="GO:0000981">
    <property type="term" value="F:DNA-binding transcription factor activity, RNA polymerase II-specific"/>
    <property type="evidence" value="ECO:0007669"/>
    <property type="project" value="TreeGrafter"/>
</dbReference>
<sequence>MEPPNMIIGGDNESGRVGRGGAEAVAQSGELDDSNGDSTTTMANDDEEDDDDNDSFPGDLEPRGRCYTWPVPQFGAVSAPTSAVAAIALQPPPQQQHHHQRHFVGMTCSAASSTPSAISSKFPSLNSIIGGSASSVLTGAEPSTSHPSGSFAAQFGQLDNDSLTLTRPKPKRVRRRTADGAPGCGQQQHSHKKPNPWGEESYSDLIARALSCAIDGRLKLNEVYQWFSDNIPYFAQRSSQEDAQGWKNSIRHNLSLHSRFMRIQNEGAGKSSWWVINPDAKPGRNPRRRANTMEAATKTAIDKKRRGARKRVETLVHQKGTGCSSASMVSIIGTQQSLFPGSDGGSAEQQQQHIVLNAPPTGPNFDTFSPRLSVVGGSLLPRDCRPRSSRPPPLSRPPSTTSPSPPWMEEQQTSSMAGTTATTTNTVVVHQQQQNGGGGNKIQQNSNGGPRCTAASSAMNPQVNELLDRTDQMRLEVVVVEQHNRTMNGVIKMEIGDASQPQSSSTASSTTMLMTKNEICVGAEQPMPSKQEPSPPAIPPPPSYQELSSVRRAAPLQTNPLLRQLGIGGGTPSPPQMKMGPNISSSSMAPCSSSAPPNIFSTSSIVQSSPSFLPTTIGNGCGPYQSMPPGGGVWMPAGPPLVGGQAVAGGQQQQHQMMMMSSSMSPHHHQNNNINLINASGIGQFVVSSPGGVGALPLDLENVNAMSVDQALLSDLDVDAMLRHELELDLAQRGQFDLP</sequence>
<feature type="DNA-binding region" description="Fork-head" evidence="12">
    <location>
        <begin position="197"/>
        <end position="290"/>
    </location>
</feature>
<evidence type="ECO:0000256" key="9">
    <source>
        <dbReference type="ARBA" id="ARBA00023163"/>
    </source>
</evidence>
<feature type="region of interest" description="Disordered" evidence="13">
    <location>
        <begin position="433"/>
        <end position="456"/>
    </location>
</feature>
<dbReference type="Pfam" id="PF00250">
    <property type="entry name" value="Forkhead"/>
    <property type="match status" value="1"/>
</dbReference>
<dbReference type="InterPro" id="IPR030456">
    <property type="entry name" value="TF_fork_head_CS_2"/>
</dbReference>
<protein>
    <recommendedName>
        <fullName evidence="11">Forkhead box protein O</fullName>
    </recommendedName>
</protein>
<dbReference type="SMART" id="SM00339">
    <property type="entry name" value="FH"/>
    <property type="match status" value="1"/>
</dbReference>
<dbReference type="SUPFAM" id="SSF46785">
    <property type="entry name" value="Winged helix' DNA-binding domain"/>
    <property type="match status" value="1"/>
</dbReference>
<dbReference type="InterPro" id="IPR001766">
    <property type="entry name" value="Fork_head_dom"/>
</dbReference>
<dbReference type="PANTHER" id="PTHR45767">
    <property type="entry name" value="FORKHEAD BOX PROTEIN O"/>
    <property type="match status" value="1"/>
</dbReference>
<keyword evidence="6" id="KW-0341">Growth regulation</keyword>
<evidence type="ECO:0000313" key="15">
    <source>
        <dbReference type="Proteomes" id="UP000050741"/>
    </source>
</evidence>
<reference evidence="16" key="2">
    <citation type="submission" date="2016-06" db="UniProtKB">
        <authorList>
            <consortium name="WormBaseParasite"/>
        </authorList>
    </citation>
    <scope>IDENTIFICATION</scope>
</reference>
<evidence type="ECO:0000259" key="14">
    <source>
        <dbReference type="PROSITE" id="PS50039"/>
    </source>
</evidence>
<feature type="region of interest" description="Disordered" evidence="13">
    <location>
        <begin position="161"/>
        <end position="199"/>
    </location>
</feature>
<evidence type="ECO:0000256" key="13">
    <source>
        <dbReference type="SAM" id="MobiDB-lite"/>
    </source>
</evidence>
<feature type="domain" description="Fork-head" evidence="14">
    <location>
        <begin position="197"/>
        <end position="290"/>
    </location>
</feature>
<dbReference type="PRINTS" id="PR00053">
    <property type="entry name" value="FORKHEAD"/>
</dbReference>
<evidence type="ECO:0000313" key="16">
    <source>
        <dbReference type="WBParaSite" id="GPLIN_001276900"/>
    </source>
</evidence>
<dbReference type="GO" id="GO:0000978">
    <property type="term" value="F:RNA polymerase II cis-regulatory region sequence-specific DNA binding"/>
    <property type="evidence" value="ECO:0007669"/>
    <property type="project" value="TreeGrafter"/>
</dbReference>
<comment type="subcellular location">
    <subcellularLocation>
        <location evidence="2">Cytoplasm</location>
    </subcellularLocation>
    <subcellularLocation>
        <location evidence="1 12">Nucleus</location>
    </subcellularLocation>
</comment>
<evidence type="ECO:0000256" key="10">
    <source>
        <dbReference type="ARBA" id="ARBA00023242"/>
    </source>
</evidence>
<evidence type="ECO:0000256" key="11">
    <source>
        <dbReference type="ARBA" id="ARBA00039893"/>
    </source>
</evidence>
<name>A0A183CIR3_GLOPA</name>
<dbReference type="GO" id="GO:0005634">
    <property type="term" value="C:nucleus"/>
    <property type="evidence" value="ECO:0007669"/>
    <property type="project" value="UniProtKB-SubCell"/>
</dbReference>
<keyword evidence="15" id="KW-1185">Reference proteome</keyword>
<feature type="region of interest" description="Disordered" evidence="13">
    <location>
        <begin position="525"/>
        <end position="549"/>
    </location>
</feature>
<dbReference type="Gene3D" id="1.10.10.10">
    <property type="entry name" value="Winged helix-like DNA-binding domain superfamily/Winged helix DNA-binding domain"/>
    <property type="match status" value="1"/>
</dbReference>
<evidence type="ECO:0000256" key="4">
    <source>
        <dbReference type="ARBA" id="ARBA00022490"/>
    </source>
</evidence>
<feature type="region of interest" description="Disordered" evidence="13">
    <location>
        <begin position="1"/>
        <end position="64"/>
    </location>
</feature>
<keyword evidence="5" id="KW-0597">Phosphoprotein</keyword>
<dbReference type="GO" id="GO:0005737">
    <property type="term" value="C:cytoplasm"/>
    <property type="evidence" value="ECO:0007669"/>
    <property type="project" value="UniProtKB-SubCell"/>
</dbReference>
<dbReference type="CDD" id="cd20032">
    <property type="entry name" value="FH_FOXO"/>
    <property type="match status" value="1"/>
</dbReference>
<proteinExistence type="predicted"/>
<dbReference type="PANTHER" id="PTHR45767:SF2">
    <property type="entry name" value="FORKHEAD BOX PROTEIN O"/>
    <property type="match status" value="1"/>
</dbReference>
<dbReference type="InterPro" id="IPR036390">
    <property type="entry name" value="WH_DNA-bd_sf"/>
</dbReference>
<keyword evidence="4" id="KW-0963">Cytoplasm</keyword>
<evidence type="ECO:0000256" key="8">
    <source>
        <dbReference type="ARBA" id="ARBA00023125"/>
    </source>
</evidence>
<keyword evidence="7" id="KW-0805">Transcription regulation</keyword>
<evidence type="ECO:0000256" key="1">
    <source>
        <dbReference type="ARBA" id="ARBA00004123"/>
    </source>
</evidence>
<feature type="compositionally biased region" description="Acidic residues" evidence="13">
    <location>
        <begin position="44"/>
        <end position="54"/>
    </location>
</feature>
<evidence type="ECO:0000256" key="5">
    <source>
        <dbReference type="ARBA" id="ARBA00022553"/>
    </source>
</evidence>
<evidence type="ECO:0000256" key="6">
    <source>
        <dbReference type="ARBA" id="ARBA00022604"/>
    </source>
</evidence>
<organism evidence="15 16">
    <name type="scientific">Globodera pallida</name>
    <name type="common">Potato cyst nematode worm</name>
    <name type="synonym">Heterodera pallida</name>
    <dbReference type="NCBI Taxonomy" id="36090"/>
    <lineage>
        <taxon>Eukaryota</taxon>
        <taxon>Metazoa</taxon>
        <taxon>Ecdysozoa</taxon>
        <taxon>Nematoda</taxon>
        <taxon>Chromadorea</taxon>
        <taxon>Rhabditida</taxon>
        <taxon>Tylenchina</taxon>
        <taxon>Tylenchomorpha</taxon>
        <taxon>Tylenchoidea</taxon>
        <taxon>Heteroderidae</taxon>
        <taxon>Heteroderinae</taxon>
        <taxon>Globodera</taxon>
    </lineage>
</organism>
<feature type="compositionally biased region" description="Pro residues" evidence="13">
    <location>
        <begin position="533"/>
        <end position="543"/>
    </location>
</feature>
<accession>A0A183CIR3</accession>
<dbReference type="AlphaFoldDB" id="A0A183CIR3"/>
<keyword evidence="3" id="KW-0217">Developmental protein</keyword>
<dbReference type="InterPro" id="IPR036388">
    <property type="entry name" value="WH-like_DNA-bd_sf"/>
</dbReference>
<dbReference type="WBParaSite" id="GPLIN_001276900">
    <property type="protein sequence ID" value="GPLIN_001276900"/>
    <property type="gene ID" value="GPLIN_001276900"/>
</dbReference>
<feature type="region of interest" description="Disordered" evidence="13">
    <location>
        <begin position="357"/>
        <end position="418"/>
    </location>
</feature>
<evidence type="ECO:0000256" key="7">
    <source>
        <dbReference type="ARBA" id="ARBA00023015"/>
    </source>
</evidence>
<dbReference type="PROSITE" id="PS00658">
    <property type="entry name" value="FORK_HEAD_2"/>
    <property type="match status" value="1"/>
</dbReference>
<keyword evidence="8 12" id="KW-0238">DNA-binding</keyword>
<dbReference type="PROSITE" id="PS50039">
    <property type="entry name" value="FORK_HEAD_3"/>
    <property type="match status" value="1"/>
</dbReference>
<evidence type="ECO:0000256" key="12">
    <source>
        <dbReference type="PROSITE-ProRule" id="PRU00089"/>
    </source>
</evidence>
<keyword evidence="10 12" id="KW-0539">Nucleus</keyword>
<reference evidence="15" key="1">
    <citation type="submission" date="2014-05" db="EMBL/GenBank/DDBJ databases">
        <title>The genome and life-stage specific transcriptomes of Globodera pallida elucidate key aspects of plant parasitism by a cyst nematode.</title>
        <authorList>
            <person name="Cotton J.A."/>
            <person name="Lilley C.J."/>
            <person name="Jones L.M."/>
            <person name="Kikuchi T."/>
            <person name="Reid A.J."/>
            <person name="Thorpe P."/>
            <person name="Tsai I.J."/>
            <person name="Beasley H."/>
            <person name="Blok V."/>
            <person name="Cock P.J.A."/>
            <person name="Van den Akker S.E."/>
            <person name="Holroyd N."/>
            <person name="Hunt M."/>
            <person name="Mantelin S."/>
            <person name="Naghra H."/>
            <person name="Pain A."/>
            <person name="Palomares-Rius J.E."/>
            <person name="Zarowiecki M."/>
            <person name="Berriman M."/>
            <person name="Jones J.T."/>
            <person name="Urwin P.E."/>
        </authorList>
    </citation>
    <scope>NUCLEOTIDE SEQUENCE [LARGE SCALE GENOMIC DNA]</scope>
    <source>
        <strain evidence="15">Lindley</strain>
    </source>
</reference>
<evidence type="ECO:0000256" key="3">
    <source>
        <dbReference type="ARBA" id="ARBA00022473"/>
    </source>
</evidence>
<keyword evidence="9" id="KW-0804">Transcription</keyword>